<evidence type="ECO:0000313" key="2">
    <source>
        <dbReference type="Proteomes" id="UP000002624"/>
    </source>
</evidence>
<dbReference type="HOGENOM" id="CLU_2209232_0_0_1"/>
<proteinExistence type="predicted"/>
<gene>
    <name evidence="1" type="ORF">HCDG_08510</name>
</gene>
<protein>
    <submittedName>
        <fullName evidence="1">Uncharacterized protein</fullName>
    </submittedName>
</protein>
<dbReference type="AlphaFoldDB" id="C6HRC5"/>
<reference evidence="2" key="1">
    <citation type="submission" date="2009-05" db="EMBL/GenBank/DDBJ databases">
        <title>The genome sequence of Ajellomyces capsulatus strain H143.</title>
        <authorList>
            <person name="Champion M."/>
            <person name="Cuomo C.A."/>
            <person name="Ma L.-J."/>
            <person name="Henn M.R."/>
            <person name="Sil A."/>
            <person name="Goldman B."/>
            <person name="Young S.K."/>
            <person name="Kodira C.D."/>
            <person name="Zeng Q."/>
            <person name="Koehrsen M."/>
            <person name="Alvarado L."/>
            <person name="Berlin A.M."/>
            <person name="Borenstein D."/>
            <person name="Chen Z."/>
            <person name="Engels R."/>
            <person name="Freedman E."/>
            <person name="Gellesch M."/>
            <person name="Goldberg J."/>
            <person name="Griggs A."/>
            <person name="Gujja S."/>
            <person name="Heiman D.I."/>
            <person name="Hepburn T.A."/>
            <person name="Howarth C."/>
            <person name="Jen D."/>
            <person name="Larson L."/>
            <person name="Lewis B."/>
            <person name="Mehta T."/>
            <person name="Park D."/>
            <person name="Pearson M."/>
            <person name="Roberts A."/>
            <person name="Saif S."/>
            <person name="Shea T.D."/>
            <person name="Shenoy N."/>
            <person name="Sisk P."/>
            <person name="Stolte C."/>
            <person name="Sykes S."/>
            <person name="Walk T."/>
            <person name="White J."/>
            <person name="Yandava C."/>
            <person name="Klein B."/>
            <person name="McEwen J.G."/>
            <person name="Puccia R."/>
            <person name="Goldman G.H."/>
            <person name="Felipe M.S."/>
            <person name="Nino-Vega G."/>
            <person name="San-Blas G."/>
            <person name="Taylor J.W."/>
            <person name="Mendoza L."/>
            <person name="Galagan J.E."/>
            <person name="Nusbaum C."/>
            <person name="Birren B.W."/>
        </authorList>
    </citation>
    <scope>NUCLEOTIDE SEQUENCE [LARGE SCALE GENOMIC DNA]</scope>
    <source>
        <strain evidence="2">H143</strain>
    </source>
</reference>
<name>C6HRC5_AJECH</name>
<accession>C6HRC5</accession>
<organism evidence="1 2">
    <name type="scientific">Ajellomyces capsulatus (strain H143)</name>
    <name type="common">Darling's disease fungus</name>
    <name type="synonym">Histoplasma capsulatum</name>
    <dbReference type="NCBI Taxonomy" id="544712"/>
    <lineage>
        <taxon>Eukaryota</taxon>
        <taxon>Fungi</taxon>
        <taxon>Dikarya</taxon>
        <taxon>Ascomycota</taxon>
        <taxon>Pezizomycotina</taxon>
        <taxon>Eurotiomycetes</taxon>
        <taxon>Eurotiomycetidae</taxon>
        <taxon>Onygenales</taxon>
        <taxon>Ajellomycetaceae</taxon>
        <taxon>Histoplasma</taxon>
    </lineage>
</organism>
<dbReference type="VEuPathDB" id="FungiDB:HCDG_08510"/>
<dbReference type="EMBL" id="GG692436">
    <property type="protein sequence ID" value="EER37059.1"/>
    <property type="molecule type" value="Genomic_DNA"/>
</dbReference>
<dbReference type="OMA" id="QDARCQM"/>
<evidence type="ECO:0000313" key="1">
    <source>
        <dbReference type="EMBL" id="EER37059.1"/>
    </source>
</evidence>
<dbReference type="Proteomes" id="UP000002624">
    <property type="component" value="Unassembled WGS sequence"/>
</dbReference>
<sequence>MSLVSSGVAPVGNEMSPVRLIATDNWSLLRQLMTFVQDARCQMPNVREGGIAMSAEQSVDGIGLVYLIDFEAAQRSYFGVDILLVKYGQTSGCGMGFNAFIKQDTLG</sequence>